<dbReference type="EMBL" id="EAAA01000406">
    <property type="status" value="NOT_ANNOTATED_CDS"/>
    <property type="molecule type" value="Genomic_DNA"/>
</dbReference>
<dbReference type="InterPro" id="IPR036939">
    <property type="entry name" value="Cu2_ascorb_mOase_N_sf"/>
</dbReference>
<dbReference type="CDD" id="cd09631">
    <property type="entry name" value="DOMON_DOH"/>
    <property type="match status" value="1"/>
</dbReference>
<dbReference type="GO" id="GO:0030667">
    <property type="term" value="C:secretory granule membrane"/>
    <property type="evidence" value="ECO:0000318"/>
    <property type="project" value="GO_Central"/>
</dbReference>
<proteinExistence type="inferred from homology"/>
<dbReference type="InterPro" id="IPR024548">
    <property type="entry name" value="Cu2_monoox_C"/>
</dbReference>
<dbReference type="InterPro" id="IPR028460">
    <property type="entry name" value="Tbh/DBH"/>
</dbReference>
<evidence type="ECO:0000259" key="12">
    <source>
        <dbReference type="PROSITE" id="PS50836"/>
    </source>
</evidence>
<dbReference type="InterPro" id="IPR008977">
    <property type="entry name" value="PHM/PNGase_F_dom_sf"/>
</dbReference>
<dbReference type="InterPro" id="IPR014784">
    <property type="entry name" value="Cu2_ascorb_mOase-like_C"/>
</dbReference>
<dbReference type="OMA" id="MHCNTVV"/>
<dbReference type="Pfam" id="PF03712">
    <property type="entry name" value="Cu2_monoox_C"/>
    <property type="match status" value="1"/>
</dbReference>
<keyword evidence="7" id="KW-0186">Copper</keyword>
<evidence type="ECO:0000256" key="11">
    <source>
        <dbReference type="ARBA" id="ARBA00023180"/>
    </source>
</evidence>
<evidence type="ECO:0000256" key="9">
    <source>
        <dbReference type="ARBA" id="ARBA00023136"/>
    </source>
</evidence>
<dbReference type="FunFam" id="2.60.120.230:FF:000001">
    <property type="entry name" value="Monooxygenase, DBH-like 1"/>
    <property type="match status" value="1"/>
</dbReference>
<dbReference type="GO" id="GO:0005615">
    <property type="term" value="C:extracellular space"/>
    <property type="evidence" value="ECO:0000318"/>
    <property type="project" value="GO_Central"/>
</dbReference>
<dbReference type="Proteomes" id="UP000008144">
    <property type="component" value="Chromosome 1"/>
</dbReference>
<comment type="subcellular location">
    <subcellularLocation>
        <location evidence="2">Membrane</location>
    </subcellularLocation>
</comment>
<dbReference type="SUPFAM" id="SSF49742">
    <property type="entry name" value="PHM/PNGase F"/>
    <property type="match status" value="2"/>
</dbReference>
<dbReference type="Gene3D" id="2.60.120.230">
    <property type="match status" value="1"/>
</dbReference>
<dbReference type="PANTHER" id="PTHR10157">
    <property type="entry name" value="DOPAMINE BETA HYDROXYLASE RELATED"/>
    <property type="match status" value="1"/>
</dbReference>
<dbReference type="GO" id="GO:0004500">
    <property type="term" value="F:dopamine beta-monooxygenase activity"/>
    <property type="evidence" value="ECO:0000318"/>
    <property type="project" value="GO_Central"/>
</dbReference>
<dbReference type="FunFam" id="2.60.40.1210:FF:000001">
    <property type="entry name" value="Monooxygenase, DBH-like 1, like"/>
    <property type="match status" value="1"/>
</dbReference>
<keyword evidence="4" id="KW-0479">Metal-binding</keyword>
<keyword evidence="9" id="KW-0472">Membrane</keyword>
<dbReference type="InterPro" id="IPR045266">
    <property type="entry name" value="DOH_DOMON"/>
</dbReference>
<evidence type="ECO:0000256" key="6">
    <source>
        <dbReference type="ARBA" id="ARBA00023002"/>
    </source>
</evidence>
<evidence type="ECO:0000256" key="1">
    <source>
        <dbReference type="ARBA" id="ARBA00001973"/>
    </source>
</evidence>
<evidence type="ECO:0000313" key="14">
    <source>
        <dbReference type="Proteomes" id="UP000008144"/>
    </source>
</evidence>
<evidence type="ECO:0000256" key="2">
    <source>
        <dbReference type="ARBA" id="ARBA00004370"/>
    </source>
</evidence>
<dbReference type="GeneTree" id="ENSGT00530000063085"/>
<dbReference type="PANTHER" id="PTHR10157:SF23">
    <property type="entry name" value="MOXD1 HOMOLOG 1"/>
    <property type="match status" value="1"/>
</dbReference>
<sequence>HGNTTGWIGMGFSPNGAMTGADMFVGWVASGTAYITDRHGVGNTFPPKDTEQNVELLSGFECDGWTVVKFKRQLAGCESGSDFTITADTIKVIYAYGNTDPTGSDVVGSNYHSTNRGARSLIFLNNGGASTQTITNALTYDMLNVQFPLPQKKTFYSCKVFQLPRLTKKHHIIKFEALVQKGHELNVHHIIVYACTGNITVSFIFLNILLDLSNPTNMPLDFYSCNSVVVGWAIGGGPFTLPDHVGIPLGEPDSPTHVLMEVHYDNPNLVTGLVDNSGIRMSYTDQLRQYDGEVMQVGHNVSPTSQIIPPNTSSYLQYGECTSGCLAQSMNDSSLSEIKLIGGMLHSHLLGRKLRLRHIYGNGTEGPFLLNDDNYDFNYQEMRVFTTEKHISSGDSMQMVCDYDSSDRSNFTVGGLSTRNEMCIAYILYYPKTALKRCETQP</sequence>
<dbReference type="GO" id="GO:0042420">
    <property type="term" value="P:dopamine catabolic process"/>
    <property type="evidence" value="ECO:0000318"/>
    <property type="project" value="GO_Central"/>
</dbReference>
<dbReference type="Gene3D" id="2.60.120.310">
    <property type="entry name" value="Copper type II, ascorbate-dependent monooxygenase, N-terminal domain"/>
    <property type="match status" value="1"/>
</dbReference>
<dbReference type="GO" id="GO:0042421">
    <property type="term" value="P:norepinephrine biosynthetic process"/>
    <property type="evidence" value="ECO:0000318"/>
    <property type="project" value="GO_Central"/>
</dbReference>
<dbReference type="SUPFAM" id="SSF49344">
    <property type="entry name" value="CBD9-like"/>
    <property type="match status" value="1"/>
</dbReference>
<dbReference type="InterPro" id="IPR005018">
    <property type="entry name" value="DOMON_domain"/>
</dbReference>
<dbReference type="FunFam" id="2.60.120.310:FF:000004">
    <property type="entry name" value="DBH-like monooxygenase protein 1"/>
    <property type="match status" value="1"/>
</dbReference>
<reference evidence="14" key="1">
    <citation type="journal article" date="2002" name="Science">
        <title>The draft genome of Ciona intestinalis: insights into chordate and vertebrate origins.</title>
        <authorList>
            <person name="Dehal P."/>
            <person name="Satou Y."/>
            <person name="Campbell R.K."/>
            <person name="Chapman J."/>
            <person name="Degnan B."/>
            <person name="De Tomaso A."/>
            <person name="Davidson B."/>
            <person name="Di Gregorio A."/>
            <person name="Gelpke M."/>
            <person name="Goodstein D.M."/>
            <person name="Harafuji N."/>
            <person name="Hastings K.E."/>
            <person name="Ho I."/>
            <person name="Hotta K."/>
            <person name="Huang W."/>
            <person name="Kawashima T."/>
            <person name="Lemaire P."/>
            <person name="Martinez D."/>
            <person name="Meinertzhagen I.A."/>
            <person name="Necula S."/>
            <person name="Nonaka M."/>
            <person name="Putnam N."/>
            <person name="Rash S."/>
            <person name="Saiga H."/>
            <person name="Satake M."/>
            <person name="Terry A."/>
            <person name="Yamada L."/>
            <person name="Wang H.G."/>
            <person name="Awazu S."/>
            <person name="Azumi K."/>
            <person name="Boore J."/>
            <person name="Branno M."/>
            <person name="Chin-Bow S."/>
            <person name="DeSantis R."/>
            <person name="Doyle S."/>
            <person name="Francino P."/>
            <person name="Keys D.N."/>
            <person name="Haga S."/>
            <person name="Hayashi H."/>
            <person name="Hino K."/>
            <person name="Imai K.S."/>
            <person name="Inaba K."/>
            <person name="Kano S."/>
            <person name="Kobayashi K."/>
            <person name="Kobayashi M."/>
            <person name="Lee B.I."/>
            <person name="Makabe K.W."/>
            <person name="Manohar C."/>
            <person name="Matassi G."/>
            <person name="Medina M."/>
            <person name="Mochizuki Y."/>
            <person name="Mount S."/>
            <person name="Morishita T."/>
            <person name="Miura S."/>
            <person name="Nakayama A."/>
            <person name="Nishizaka S."/>
            <person name="Nomoto H."/>
            <person name="Ohta F."/>
            <person name="Oishi K."/>
            <person name="Rigoutsos I."/>
            <person name="Sano M."/>
            <person name="Sasaki A."/>
            <person name="Sasakura Y."/>
            <person name="Shoguchi E."/>
            <person name="Shin-i T."/>
            <person name="Spagnuolo A."/>
            <person name="Stainier D."/>
            <person name="Suzuki M.M."/>
            <person name="Tassy O."/>
            <person name="Takatori N."/>
            <person name="Tokuoka M."/>
            <person name="Yagi K."/>
            <person name="Yoshizaki F."/>
            <person name="Wada S."/>
            <person name="Zhang C."/>
            <person name="Hyatt P.D."/>
            <person name="Larimer F."/>
            <person name="Detter C."/>
            <person name="Doggett N."/>
            <person name="Glavina T."/>
            <person name="Hawkins T."/>
            <person name="Richardson P."/>
            <person name="Lucas S."/>
            <person name="Kohara Y."/>
            <person name="Levine M."/>
            <person name="Satoh N."/>
            <person name="Rokhsar D.S."/>
        </authorList>
    </citation>
    <scope>NUCLEOTIDE SEQUENCE [LARGE SCALE GENOMIC DNA]</scope>
</reference>
<name>F7ARX5_CIOIN</name>
<reference evidence="13" key="3">
    <citation type="submission" date="2025-08" db="UniProtKB">
        <authorList>
            <consortium name="Ensembl"/>
        </authorList>
    </citation>
    <scope>IDENTIFICATION</scope>
</reference>
<dbReference type="PRINTS" id="PR00767">
    <property type="entry name" value="DBMONOXGNASE"/>
</dbReference>
<evidence type="ECO:0000256" key="5">
    <source>
        <dbReference type="ARBA" id="ARBA00022729"/>
    </source>
</evidence>
<dbReference type="InterPro" id="IPR000323">
    <property type="entry name" value="Cu2_ascorb_mOase_N"/>
</dbReference>
<comment type="similarity">
    <text evidence="3">Belongs to the copper type II ascorbate-dependent monooxygenase family.</text>
</comment>
<dbReference type="EMBL" id="EAAA01000407">
    <property type="status" value="NOT_ANNOTATED_CDS"/>
    <property type="molecule type" value="Genomic_DNA"/>
</dbReference>
<dbReference type="SMART" id="SM00664">
    <property type="entry name" value="DoH"/>
    <property type="match status" value="1"/>
</dbReference>
<keyword evidence="11" id="KW-0325">Glycoprotein</keyword>
<protein>
    <recommendedName>
        <fullName evidence="12">DOMON domain-containing protein</fullName>
    </recommendedName>
</protein>
<evidence type="ECO:0000256" key="4">
    <source>
        <dbReference type="ARBA" id="ARBA00022723"/>
    </source>
</evidence>
<comment type="cofactor">
    <cofactor evidence="1">
        <name>Cu(2+)</name>
        <dbReference type="ChEBI" id="CHEBI:29036"/>
    </cofactor>
</comment>
<keyword evidence="5" id="KW-0732">Signal</keyword>
<reference evidence="13" key="2">
    <citation type="journal article" date="2008" name="Genome Biol.">
        <title>Improved genome assembly and evidence-based global gene model set for the chordate Ciona intestinalis: new insight into intron and operon populations.</title>
        <authorList>
            <person name="Satou Y."/>
            <person name="Mineta K."/>
            <person name="Ogasawara M."/>
            <person name="Sasakura Y."/>
            <person name="Shoguchi E."/>
            <person name="Ueno K."/>
            <person name="Yamada L."/>
            <person name="Matsumoto J."/>
            <person name="Wasserscheid J."/>
            <person name="Dewar K."/>
            <person name="Wiley G.B."/>
            <person name="Macmil S.L."/>
            <person name="Roe B.A."/>
            <person name="Zeller R.W."/>
            <person name="Hastings K.E."/>
            <person name="Lemaire P."/>
            <person name="Lindquist E."/>
            <person name="Endo T."/>
            <person name="Hotta K."/>
            <person name="Inaba K."/>
        </authorList>
    </citation>
    <scope>NUCLEOTIDE SEQUENCE [LARGE SCALE GENOMIC DNA]</scope>
    <source>
        <strain evidence="13">wild type</strain>
    </source>
</reference>
<evidence type="ECO:0000313" key="13">
    <source>
        <dbReference type="Ensembl" id="ENSCINP00000013731.3"/>
    </source>
</evidence>
<evidence type="ECO:0000256" key="7">
    <source>
        <dbReference type="ARBA" id="ARBA00023008"/>
    </source>
</evidence>
<keyword evidence="14" id="KW-1185">Reference proteome</keyword>
<evidence type="ECO:0000256" key="10">
    <source>
        <dbReference type="ARBA" id="ARBA00023157"/>
    </source>
</evidence>
<dbReference type="Pfam" id="PF03351">
    <property type="entry name" value="DOMON"/>
    <property type="match status" value="1"/>
</dbReference>
<dbReference type="Ensembl" id="ENSCINT00000013731.3">
    <property type="protein sequence ID" value="ENSCINP00000013731.3"/>
    <property type="gene ID" value="ENSCING00000006697.3"/>
</dbReference>
<dbReference type="PROSITE" id="PS50836">
    <property type="entry name" value="DOMON"/>
    <property type="match status" value="1"/>
</dbReference>
<dbReference type="HOGENOM" id="CLU_017939_1_0_1"/>
<reference evidence="13" key="4">
    <citation type="submission" date="2025-09" db="UniProtKB">
        <authorList>
            <consortium name="Ensembl"/>
        </authorList>
    </citation>
    <scope>IDENTIFICATION</scope>
</reference>
<organism evidence="13 14">
    <name type="scientific">Ciona intestinalis</name>
    <name type="common">Transparent sea squirt</name>
    <name type="synonym">Ascidia intestinalis</name>
    <dbReference type="NCBI Taxonomy" id="7719"/>
    <lineage>
        <taxon>Eukaryota</taxon>
        <taxon>Metazoa</taxon>
        <taxon>Chordata</taxon>
        <taxon>Tunicata</taxon>
        <taxon>Ascidiacea</taxon>
        <taxon>Phlebobranchia</taxon>
        <taxon>Cionidae</taxon>
        <taxon>Ciona</taxon>
    </lineage>
</organism>
<dbReference type="GO" id="GO:0006589">
    <property type="term" value="P:octopamine biosynthetic process"/>
    <property type="evidence" value="ECO:0000318"/>
    <property type="project" value="GO_Central"/>
</dbReference>
<dbReference type="Gene3D" id="2.60.40.1210">
    <property type="entry name" value="Cellobiose dehydrogenase, cytochrome domain"/>
    <property type="match status" value="1"/>
</dbReference>
<dbReference type="InterPro" id="IPR000945">
    <property type="entry name" value="DBH-like"/>
</dbReference>
<accession>F7ARX5</accession>
<evidence type="ECO:0000256" key="3">
    <source>
        <dbReference type="ARBA" id="ARBA00010676"/>
    </source>
</evidence>
<dbReference type="AlphaFoldDB" id="F7ARX5"/>
<evidence type="ECO:0000256" key="8">
    <source>
        <dbReference type="ARBA" id="ARBA00023033"/>
    </source>
</evidence>
<dbReference type="InParanoid" id="F7ARX5"/>
<dbReference type="Pfam" id="PF01082">
    <property type="entry name" value="Cu2_monooxygen"/>
    <property type="match status" value="1"/>
</dbReference>
<feature type="domain" description="DOMON" evidence="12">
    <location>
        <begin position="1"/>
        <end position="97"/>
    </location>
</feature>
<keyword evidence="10" id="KW-1015">Disulfide bond</keyword>
<keyword evidence="8" id="KW-0503">Monooxygenase</keyword>
<dbReference type="GO" id="GO:0005507">
    <property type="term" value="F:copper ion binding"/>
    <property type="evidence" value="ECO:0000318"/>
    <property type="project" value="GO_Central"/>
</dbReference>
<keyword evidence="6" id="KW-0560">Oxidoreductase</keyword>